<reference evidence="2 3" key="1">
    <citation type="submission" date="2020-08" db="EMBL/GenBank/DDBJ databases">
        <title>Sequencing the genomes of 1000 actinobacteria strains.</title>
        <authorList>
            <person name="Klenk H.-P."/>
        </authorList>
    </citation>
    <scope>NUCLEOTIDE SEQUENCE [LARGE SCALE GENOMIC DNA]</scope>
    <source>
        <strain evidence="2 3">DSM 28967</strain>
    </source>
</reference>
<dbReference type="RefSeq" id="WP_238356025.1">
    <property type="nucleotide sequence ID" value="NZ_JACHMY010000001.1"/>
</dbReference>
<feature type="region of interest" description="Disordered" evidence="1">
    <location>
        <begin position="38"/>
        <end position="58"/>
    </location>
</feature>
<evidence type="ECO:0000313" key="3">
    <source>
        <dbReference type="Proteomes" id="UP000549971"/>
    </source>
</evidence>
<accession>A0A7W9MTP8</accession>
<protein>
    <submittedName>
        <fullName evidence="2">Uncharacterized protein</fullName>
    </submittedName>
</protein>
<dbReference type="EMBL" id="JACHMY010000001">
    <property type="protein sequence ID" value="MBB5835350.1"/>
    <property type="molecule type" value="Genomic_DNA"/>
</dbReference>
<dbReference type="AlphaFoldDB" id="A0A7W9MTP8"/>
<comment type="caution">
    <text evidence="2">The sequence shown here is derived from an EMBL/GenBank/DDBJ whole genome shotgun (WGS) entry which is preliminary data.</text>
</comment>
<name>A0A7W9MTP8_9ACTN</name>
<sequence length="58" mass="6123">MTSTIRPLTASDPAAIFAAFNVAGWEKPLSTFATYLEDEQPAAGVPSSPRRTTRSPAA</sequence>
<gene>
    <name evidence="2" type="ORF">HDA39_002084</name>
</gene>
<evidence type="ECO:0000256" key="1">
    <source>
        <dbReference type="SAM" id="MobiDB-lite"/>
    </source>
</evidence>
<proteinExistence type="predicted"/>
<dbReference type="Proteomes" id="UP000549971">
    <property type="component" value="Unassembled WGS sequence"/>
</dbReference>
<evidence type="ECO:0000313" key="2">
    <source>
        <dbReference type="EMBL" id="MBB5835350.1"/>
    </source>
</evidence>
<organism evidence="2 3">
    <name type="scientific">Kribbella italica</name>
    <dbReference type="NCBI Taxonomy" id="1540520"/>
    <lineage>
        <taxon>Bacteria</taxon>
        <taxon>Bacillati</taxon>
        <taxon>Actinomycetota</taxon>
        <taxon>Actinomycetes</taxon>
        <taxon>Propionibacteriales</taxon>
        <taxon>Kribbellaceae</taxon>
        <taxon>Kribbella</taxon>
    </lineage>
</organism>
<keyword evidence="3" id="KW-1185">Reference proteome</keyword>